<dbReference type="eggNOG" id="KOG0158">
    <property type="taxonomic scope" value="Eukaryota"/>
</dbReference>
<evidence type="ECO:0000256" key="3">
    <source>
        <dbReference type="ARBA" id="ARBA00004406"/>
    </source>
</evidence>
<dbReference type="GO" id="GO:0004497">
    <property type="term" value="F:monooxygenase activity"/>
    <property type="evidence" value="ECO:0007669"/>
    <property type="project" value="UniProtKB-KW"/>
</dbReference>
<keyword evidence="7" id="KW-0256">Endoplasmic reticulum</keyword>
<keyword evidence="11" id="KW-0503">Monooxygenase</keyword>
<evidence type="ECO:0000256" key="7">
    <source>
        <dbReference type="ARBA" id="ARBA00022824"/>
    </source>
</evidence>
<keyword evidence="12" id="KW-0472">Membrane</keyword>
<evidence type="ECO:0000256" key="6">
    <source>
        <dbReference type="ARBA" id="ARBA00022723"/>
    </source>
</evidence>
<dbReference type="SUPFAM" id="SSF48264">
    <property type="entry name" value="Cytochrome P450"/>
    <property type="match status" value="1"/>
</dbReference>
<evidence type="ECO:0000256" key="4">
    <source>
        <dbReference type="ARBA" id="ARBA00010617"/>
    </source>
</evidence>
<dbReference type="InterPro" id="IPR050476">
    <property type="entry name" value="Insect_CytP450_Detox"/>
</dbReference>
<proteinExistence type="inferred from homology"/>
<evidence type="ECO:0000256" key="10">
    <source>
        <dbReference type="ARBA" id="ARBA00023004"/>
    </source>
</evidence>
<evidence type="ECO:0000256" key="2">
    <source>
        <dbReference type="ARBA" id="ARBA00004174"/>
    </source>
</evidence>
<comment type="cofactor">
    <cofactor evidence="1">
        <name>heme</name>
        <dbReference type="ChEBI" id="CHEBI:30413"/>
    </cofactor>
</comment>
<evidence type="ECO:0000256" key="9">
    <source>
        <dbReference type="ARBA" id="ARBA00023002"/>
    </source>
</evidence>
<dbReference type="GO" id="GO:0020037">
    <property type="term" value="F:heme binding"/>
    <property type="evidence" value="ECO:0007669"/>
    <property type="project" value="InterPro"/>
</dbReference>
<dbReference type="PANTHER" id="PTHR24292">
    <property type="entry name" value="CYTOCHROME P450"/>
    <property type="match status" value="1"/>
</dbReference>
<keyword evidence="5" id="KW-0349">Heme</keyword>
<comment type="similarity">
    <text evidence="4">Belongs to the cytochrome P450 family.</text>
</comment>
<keyword evidence="9" id="KW-0560">Oxidoreductase</keyword>
<evidence type="ECO:0000256" key="8">
    <source>
        <dbReference type="ARBA" id="ARBA00022848"/>
    </source>
</evidence>
<name>A0A067R1U6_ZOONE</name>
<dbReference type="EMBL" id="KK852811">
    <property type="protein sequence ID" value="KDR15962.1"/>
    <property type="molecule type" value="Genomic_DNA"/>
</dbReference>
<evidence type="ECO:0000256" key="11">
    <source>
        <dbReference type="ARBA" id="ARBA00023033"/>
    </source>
</evidence>
<dbReference type="Proteomes" id="UP000027135">
    <property type="component" value="Unassembled WGS sequence"/>
</dbReference>
<dbReference type="OMA" id="LLMPNIR"/>
<dbReference type="InParanoid" id="A0A067R1U6"/>
<evidence type="ECO:0000256" key="12">
    <source>
        <dbReference type="ARBA" id="ARBA00023136"/>
    </source>
</evidence>
<dbReference type="InterPro" id="IPR036396">
    <property type="entry name" value="Cyt_P450_sf"/>
</dbReference>
<dbReference type="AlphaFoldDB" id="A0A067R1U6"/>
<keyword evidence="6" id="KW-0479">Metal-binding</keyword>
<evidence type="ECO:0000256" key="5">
    <source>
        <dbReference type="ARBA" id="ARBA00022617"/>
    </source>
</evidence>
<gene>
    <name evidence="13" type="ORF">L798_09890</name>
</gene>
<dbReference type="STRING" id="136037.A0A067R1U6"/>
<dbReference type="OrthoDB" id="6767155at2759"/>
<sequence length="117" mass="13595">MRMMFYLVEIFGRDLVMYLDKVTADGTPVDVKETMTRFTTDVIASCAFGINSNSIKNPDAEFRRYMRKAVDFTFMKGLAALLGFLAPNLNKRLNLKVLDDDTTDYIRRTVWETVEYR</sequence>
<dbReference type="GO" id="GO:0005506">
    <property type="term" value="F:iron ion binding"/>
    <property type="evidence" value="ECO:0007669"/>
    <property type="project" value="InterPro"/>
</dbReference>
<dbReference type="GO" id="GO:0005789">
    <property type="term" value="C:endoplasmic reticulum membrane"/>
    <property type="evidence" value="ECO:0007669"/>
    <property type="project" value="UniProtKB-SubCell"/>
</dbReference>
<keyword evidence="8" id="KW-0492">Microsome</keyword>
<dbReference type="PANTHER" id="PTHR24292:SF54">
    <property type="entry name" value="CYP9F3-RELATED"/>
    <property type="match status" value="1"/>
</dbReference>
<keyword evidence="14" id="KW-1185">Reference proteome</keyword>
<accession>A0A067R1U6</accession>
<dbReference type="InterPro" id="IPR001128">
    <property type="entry name" value="Cyt_P450"/>
</dbReference>
<keyword evidence="10" id="KW-0408">Iron</keyword>
<dbReference type="Gene3D" id="1.10.630.10">
    <property type="entry name" value="Cytochrome P450"/>
    <property type="match status" value="1"/>
</dbReference>
<reference evidence="13 14" key="1">
    <citation type="journal article" date="2014" name="Nat. Commun.">
        <title>Molecular traces of alternative social organization in a termite genome.</title>
        <authorList>
            <person name="Terrapon N."/>
            <person name="Li C."/>
            <person name="Robertson H.M."/>
            <person name="Ji L."/>
            <person name="Meng X."/>
            <person name="Booth W."/>
            <person name="Chen Z."/>
            <person name="Childers C.P."/>
            <person name="Glastad K.M."/>
            <person name="Gokhale K."/>
            <person name="Gowin J."/>
            <person name="Gronenberg W."/>
            <person name="Hermansen R.A."/>
            <person name="Hu H."/>
            <person name="Hunt B.G."/>
            <person name="Huylmans A.K."/>
            <person name="Khalil S.M."/>
            <person name="Mitchell R.D."/>
            <person name="Munoz-Torres M.C."/>
            <person name="Mustard J.A."/>
            <person name="Pan H."/>
            <person name="Reese J.T."/>
            <person name="Scharf M.E."/>
            <person name="Sun F."/>
            <person name="Vogel H."/>
            <person name="Xiao J."/>
            <person name="Yang W."/>
            <person name="Yang Z."/>
            <person name="Yang Z."/>
            <person name="Zhou J."/>
            <person name="Zhu J."/>
            <person name="Brent C.S."/>
            <person name="Elsik C.G."/>
            <person name="Goodisman M.A."/>
            <person name="Liberles D.A."/>
            <person name="Roe R.M."/>
            <person name="Vargo E.L."/>
            <person name="Vilcinskas A."/>
            <person name="Wang J."/>
            <person name="Bornberg-Bauer E."/>
            <person name="Korb J."/>
            <person name="Zhang G."/>
            <person name="Liebig J."/>
        </authorList>
    </citation>
    <scope>NUCLEOTIDE SEQUENCE [LARGE SCALE GENOMIC DNA]</scope>
    <source>
        <tissue evidence="13">Whole organism</tissue>
    </source>
</reference>
<dbReference type="GO" id="GO:0016705">
    <property type="term" value="F:oxidoreductase activity, acting on paired donors, with incorporation or reduction of molecular oxygen"/>
    <property type="evidence" value="ECO:0007669"/>
    <property type="project" value="InterPro"/>
</dbReference>
<evidence type="ECO:0000256" key="1">
    <source>
        <dbReference type="ARBA" id="ARBA00001971"/>
    </source>
</evidence>
<dbReference type="Pfam" id="PF00067">
    <property type="entry name" value="p450"/>
    <property type="match status" value="1"/>
</dbReference>
<evidence type="ECO:0000313" key="14">
    <source>
        <dbReference type="Proteomes" id="UP000027135"/>
    </source>
</evidence>
<evidence type="ECO:0000313" key="13">
    <source>
        <dbReference type="EMBL" id="KDR15962.1"/>
    </source>
</evidence>
<comment type="subcellular location">
    <subcellularLocation>
        <location evidence="3">Endoplasmic reticulum membrane</location>
        <topology evidence="3">Peripheral membrane protein</topology>
    </subcellularLocation>
    <subcellularLocation>
        <location evidence="2">Microsome membrane</location>
        <topology evidence="2">Peripheral membrane protein</topology>
    </subcellularLocation>
</comment>
<protein>
    <submittedName>
        <fullName evidence="13">Cytochrome P450 6j1</fullName>
    </submittedName>
</protein>
<organism evidence="13 14">
    <name type="scientific">Zootermopsis nevadensis</name>
    <name type="common">Dampwood termite</name>
    <dbReference type="NCBI Taxonomy" id="136037"/>
    <lineage>
        <taxon>Eukaryota</taxon>
        <taxon>Metazoa</taxon>
        <taxon>Ecdysozoa</taxon>
        <taxon>Arthropoda</taxon>
        <taxon>Hexapoda</taxon>
        <taxon>Insecta</taxon>
        <taxon>Pterygota</taxon>
        <taxon>Neoptera</taxon>
        <taxon>Polyneoptera</taxon>
        <taxon>Dictyoptera</taxon>
        <taxon>Blattodea</taxon>
        <taxon>Blattoidea</taxon>
        <taxon>Termitoidae</taxon>
        <taxon>Termopsidae</taxon>
        <taxon>Zootermopsis</taxon>
    </lineage>
</organism>